<evidence type="ECO:0000313" key="2">
    <source>
        <dbReference type="Proteomes" id="UP001497444"/>
    </source>
</evidence>
<name>A0ABP0XJA1_9BRYO</name>
<gene>
    <name evidence="1" type="ORF">CSSPJE1EN1_LOCUS23246</name>
</gene>
<dbReference type="EMBL" id="OZ020103">
    <property type="protein sequence ID" value="CAK9277768.1"/>
    <property type="molecule type" value="Genomic_DNA"/>
</dbReference>
<reference evidence="1" key="1">
    <citation type="submission" date="2024-02" db="EMBL/GenBank/DDBJ databases">
        <authorList>
            <consortium name="ELIXIR-Norway"/>
            <consortium name="Elixir Norway"/>
        </authorList>
    </citation>
    <scope>NUCLEOTIDE SEQUENCE</scope>
</reference>
<keyword evidence="2" id="KW-1185">Reference proteome</keyword>
<protein>
    <submittedName>
        <fullName evidence="1">Uncharacterized protein</fullName>
    </submittedName>
</protein>
<evidence type="ECO:0000313" key="1">
    <source>
        <dbReference type="EMBL" id="CAK9277768.1"/>
    </source>
</evidence>
<proteinExistence type="predicted"/>
<dbReference type="Proteomes" id="UP001497444">
    <property type="component" value="Chromosome 8"/>
</dbReference>
<sequence length="146" mass="16470">MSEEVTSRLCHSHMNRRKVTLPIATILAEYDRGMRRNHVAPSRHSTRTAKYNNFDVLLSPPPIRRPKAHHQLESSSLLQGGGDENVTRRCNKDGAYLSHGGKWTNFKTPLLSLTKGMVKKSTSPNTMVRDGGKWRFAAIAATWPLY</sequence>
<organism evidence="1 2">
    <name type="scientific">Sphagnum jensenii</name>
    <dbReference type="NCBI Taxonomy" id="128206"/>
    <lineage>
        <taxon>Eukaryota</taxon>
        <taxon>Viridiplantae</taxon>
        <taxon>Streptophyta</taxon>
        <taxon>Embryophyta</taxon>
        <taxon>Bryophyta</taxon>
        <taxon>Sphagnophytina</taxon>
        <taxon>Sphagnopsida</taxon>
        <taxon>Sphagnales</taxon>
        <taxon>Sphagnaceae</taxon>
        <taxon>Sphagnum</taxon>
    </lineage>
</organism>
<accession>A0ABP0XJA1</accession>